<proteinExistence type="inferred from homology"/>
<dbReference type="GO" id="GO:0003723">
    <property type="term" value="F:RNA binding"/>
    <property type="evidence" value="ECO:0007669"/>
    <property type="project" value="TreeGrafter"/>
</dbReference>
<evidence type="ECO:0000256" key="2">
    <source>
        <dbReference type="ARBA" id="ARBA00009285"/>
    </source>
</evidence>
<evidence type="ECO:0000256" key="6">
    <source>
        <dbReference type="ARBA" id="ARBA00022737"/>
    </source>
</evidence>
<keyword evidence="3" id="KW-0813">Transport</keyword>
<protein>
    <recommendedName>
        <fullName evidence="10">mRNA export factor MEX67</fullName>
    </recommendedName>
</protein>
<dbReference type="Gene3D" id="1.10.8.10">
    <property type="entry name" value="DNA helicase RuvA subunit, C-terminal domain"/>
    <property type="match status" value="1"/>
</dbReference>
<dbReference type="InterPro" id="IPR030217">
    <property type="entry name" value="NXF_fam"/>
</dbReference>
<dbReference type="Pfam" id="PF03943">
    <property type="entry name" value="TAP_C"/>
    <property type="match status" value="1"/>
</dbReference>
<dbReference type="SUPFAM" id="SSF46934">
    <property type="entry name" value="UBA-like"/>
    <property type="match status" value="1"/>
</dbReference>
<evidence type="ECO:0000256" key="10">
    <source>
        <dbReference type="ARBA" id="ARBA00069694"/>
    </source>
</evidence>
<dbReference type="EMBL" id="KV749929">
    <property type="protein sequence ID" value="OCL07092.1"/>
    <property type="molecule type" value="Genomic_DNA"/>
</dbReference>
<dbReference type="OrthoDB" id="25872at2759"/>
<dbReference type="PROSITE" id="PS51450">
    <property type="entry name" value="LRR"/>
    <property type="match status" value="1"/>
</dbReference>
<evidence type="ECO:0000256" key="7">
    <source>
        <dbReference type="ARBA" id="ARBA00022816"/>
    </source>
</evidence>
<name>A0A8E2EY57_9PEZI</name>
<evidence type="ECO:0000256" key="4">
    <source>
        <dbReference type="ARBA" id="ARBA00022490"/>
    </source>
</evidence>
<evidence type="ECO:0000256" key="3">
    <source>
        <dbReference type="ARBA" id="ARBA00022448"/>
    </source>
</evidence>
<feature type="region of interest" description="Disordered" evidence="11">
    <location>
        <begin position="70"/>
        <end position="90"/>
    </location>
</feature>
<dbReference type="FunFam" id="3.10.450.50:FF:000013">
    <property type="entry name" value="mRNA export factor mex67"/>
    <property type="match status" value="1"/>
</dbReference>
<feature type="domain" description="NTF2" evidence="12">
    <location>
        <begin position="390"/>
        <end position="566"/>
    </location>
</feature>
<dbReference type="Gene3D" id="3.10.450.50">
    <property type="match status" value="1"/>
</dbReference>
<evidence type="ECO:0000256" key="1">
    <source>
        <dbReference type="ARBA" id="ARBA00004123"/>
    </source>
</evidence>
<dbReference type="SMART" id="SM00804">
    <property type="entry name" value="TAP_C"/>
    <property type="match status" value="1"/>
</dbReference>
<dbReference type="SUPFAM" id="SSF52058">
    <property type="entry name" value="L domain-like"/>
    <property type="match status" value="1"/>
</dbReference>
<dbReference type="InterPro" id="IPR002075">
    <property type="entry name" value="NTF2_dom"/>
</dbReference>
<dbReference type="InterPro" id="IPR032710">
    <property type="entry name" value="NTF2-like_dom_sf"/>
</dbReference>
<dbReference type="InterPro" id="IPR018222">
    <property type="entry name" value="Nuclear_transport_factor_2_euk"/>
</dbReference>
<evidence type="ECO:0000256" key="9">
    <source>
        <dbReference type="ARBA" id="ARBA00055253"/>
    </source>
</evidence>
<evidence type="ECO:0000259" key="12">
    <source>
        <dbReference type="PROSITE" id="PS50177"/>
    </source>
</evidence>
<organism evidence="14 15">
    <name type="scientific">Glonium stellatum</name>
    <dbReference type="NCBI Taxonomy" id="574774"/>
    <lineage>
        <taxon>Eukaryota</taxon>
        <taxon>Fungi</taxon>
        <taxon>Dikarya</taxon>
        <taxon>Ascomycota</taxon>
        <taxon>Pezizomycotina</taxon>
        <taxon>Dothideomycetes</taxon>
        <taxon>Pleosporomycetidae</taxon>
        <taxon>Gloniales</taxon>
        <taxon>Gloniaceae</taxon>
        <taxon>Glonium</taxon>
    </lineage>
</organism>
<comment type="subcellular location">
    <subcellularLocation>
        <location evidence="1">Nucleus</location>
    </subcellularLocation>
</comment>
<dbReference type="FunFam" id="3.80.10.10:FF:000296">
    <property type="entry name" value="mRNA export factor MEX67"/>
    <property type="match status" value="1"/>
</dbReference>
<dbReference type="InterPro" id="IPR032675">
    <property type="entry name" value="LRR_dom_sf"/>
</dbReference>
<dbReference type="GO" id="GO:0005634">
    <property type="term" value="C:nucleus"/>
    <property type="evidence" value="ECO:0007669"/>
    <property type="project" value="UniProtKB-SubCell"/>
</dbReference>
<accession>A0A8E2EY57</accession>
<comment type="similarity">
    <text evidence="2">Belongs to the NXF family.</text>
</comment>
<evidence type="ECO:0000259" key="13">
    <source>
        <dbReference type="PROSITE" id="PS51281"/>
    </source>
</evidence>
<dbReference type="PROSITE" id="PS50177">
    <property type="entry name" value="NTF2_DOMAIN"/>
    <property type="match status" value="1"/>
</dbReference>
<dbReference type="InterPro" id="IPR005637">
    <property type="entry name" value="TAP_C_dom"/>
</dbReference>
<keyword evidence="7" id="KW-0509">mRNA transport</keyword>
<keyword evidence="8" id="KW-0539">Nucleus</keyword>
<keyword evidence="4" id="KW-0963">Cytoplasm</keyword>
<evidence type="ECO:0000313" key="15">
    <source>
        <dbReference type="Proteomes" id="UP000250140"/>
    </source>
</evidence>
<dbReference type="Proteomes" id="UP000250140">
    <property type="component" value="Unassembled WGS sequence"/>
</dbReference>
<reference evidence="14 15" key="1">
    <citation type="journal article" date="2016" name="Nat. Commun.">
        <title>Ectomycorrhizal ecology is imprinted in the genome of the dominant symbiotic fungus Cenococcum geophilum.</title>
        <authorList>
            <consortium name="DOE Joint Genome Institute"/>
            <person name="Peter M."/>
            <person name="Kohler A."/>
            <person name="Ohm R.A."/>
            <person name="Kuo A."/>
            <person name="Krutzmann J."/>
            <person name="Morin E."/>
            <person name="Arend M."/>
            <person name="Barry K.W."/>
            <person name="Binder M."/>
            <person name="Choi C."/>
            <person name="Clum A."/>
            <person name="Copeland A."/>
            <person name="Grisel N."/>
            <person name="Haridas S."/>
            <person name="Kipfer T."/>
            <person name="LaButti K."/>
            <person name="Lindquist E."/>
            <person name="Lipzen A."/>
            <person name="Maire R."/>
            <person name="Meier B."/>
            <person name="Mihaltcheva S."/>
            <person name="Molinier V."/>
            <person name="Murat C."/>
            <person name="Poggeler S."/>
            <person name="Quandt C.A."/>
            <person name="Sperisen C."/>
            <person name="Tritt A."/>
            <person name="Tisserant E."/>
            <person name="Crous P.W."/>
            <person name="Henrissat B."/>
            <person name="Nehls U."/>
            <person name="Egli S."/>
            <person name="Spatafora J.W."/>
            <person name="Grigoriev I.V."/>
            <person name="Martin F.M."/>
        </authorList>
    </citation>
    <scope>NUCLEOTIDE SEQUENCE [LARGE SCALE GENOMIC DNA]</scope>
    <source>
        <strain evidence="14 15">CBS 207.34</strain>
    </source>
</reference>
<dbReference type="Pfam" id="PF22602">
    <property type="entry name" value="NXF_NTF2"/>
    <property type="match status" value="1"/>
</dbReference>
<evidence type="ECO:0000256" key="5">
    <source>
        <dbReference type="ARBA" id="ARBA00022614"/>
    </source>
</evidence>
<evidence type="ECO:0000256" key="8">
    <source>
        <dbReference type="ARBA" id="ARBA00023242"/>
    </source>
</evidence>
<dbReference type="AlphaFoldDB" id="A0A8E2EY57"/>
<gene>
    <name evidence="14" type="ORF">AOQ84DRAFT_65403</name>
</gene>
<keyword evidence="15" id="KW-1185">Reference proteome</keyword>
<keyword evidence="6" id="KW-0677">Repeat</keyword>
<sequence>MTAGALKRSSDNFSHHRGGAKRRNVRTDRDGDLVMDGPKRDRVGKTTGPGRARGGGINTAALQREVLKHVASDSSQGGPIRAAKSRPTPQGHLVELKVTGWTNSKASTQDDRGVSSLIGFLERHASKRGSLFTQKGRNPAHTTRIKKSKVEGDVLFIYVPTEEVSAYAKVDGFVFAGKNIKIEGASIRAKSSPNRQTSPEPANDVKELFQDFLSSRYNLETKVLDLSALGTDAKLNSVGMFNTTSTQSKFFPALMKICDAQFKTAQEKKETIQSVALAGNELSNITAVTTLAQTFPDLQNLDLSGNKFDSLNCLIGWKNKFRYLEHLVLSNNPLEQLQPGWETEILQWYPRLRLLNGVQVRTEEEVAERNKPKKAPLPILGPNFQDEAQIAETFITSFFAGFDTDRSALVNMYYDTDSNFSLNVNTHAMRDPIQQMGHKTQGWDAYIRLSRNLKHLNNPGPRAARKFQGPDEIRKVWTQLPATRHPNLITDQQKWSIDCQHQPGVPDPSGQCPTGVGGFLITVHGEYEELDTTNGKATKHRSFDRTFILGPGGPSGVKVVSDLWTVRAYGGYVAWKPEGLQQHPPQQETPKNLAEEISRITSMNIMYSRMCLAENGGDVQKALAAFEAAKANLPQDAFV</sequence>
<dbReference type="Gene3D" id="3.80.10.10">
    <property type="entry name" value="Ribonuclease Inhibitor"/>
    <property type="match status" value="1"/>
</dbReference>
<dbReference type="InterPro" id="IPR009060">
    <property type="entry name" value="UBA-like_sf"/>
</dbReference>
<evidence type="ECO:0000256" key="11">
    <source>
        <dbReference type="SAM" id="MobiDB-lite"/>
    </source>
</evidence>
<dbReference type="PROSITE" id="PS51281">
    <property type="entry name" value="TAP_C"/>
    <property type="match status" value="1"/>
</dbReference>
<dbReference type="GO" id="GO:0016973">
    <property type="term" value="P:poly(A)+ mRNA export from nucleus"/>
    <property type="evidence" value="ECO:0007669"/>
    <property type="project" value="TreeGrafter"/>
</dbReference>
<comment type="function">
    <text evidence="9">Involved in the export of mRNA from the nucleus to the cytoplasm.</text>
</comment>
<keyword evidence="5" id="KW-0433">Leucine-rich repeat</keyword>
<feature type="domain" description="TAP-C" evidence="13">
    <location>
        <begin position="588"/>
        <end position="639"/>
    </location>
</feature>
<feature type="compositionally biased region" description="Basic and acidic residues" evidence="11">
    <location>
        <begin position="25"/>
        <end position="44"/>
    </location>
</feature>
<dbReference type="PANTHER" id="PTHR10662">
    <property type="entry name" value="NUCLEAR RNA EXPORT FACTOR"/>
    <property type="match status" value="1"/>
</dbReference>
<feature type="region of interest" description="Disordered" evidence="11">
    <location>
        <begin position="1"/>
        <end position="56"/>
    </location>
</feature>
<dbReference type="SUPFAM" id="SSF54427">
    <property type="entry name" value="NTF2-like"/>
    <property type="match status" value="1"/>
</dbReference>
<dbReference type="InterPro" id="IPR001611">
    <property type="entry name" value="Leu-rich_rpt"/>
</dbReference>
<feature type="compositionally biased region" description="Basic residues" evidence="11">
    <location>
        <begin position="15"/>
        <end position="24"/>
    </location>
</feature>
<dbReference type="PANTHER" id="PTHR10662:SF22">
    <property type="entry name" value="NUCLEAR RNA EXPORT FACTOR 1"/>
    <property type="match status" value="1"/>
</dbReference>
<evidence type="ECO:0000313" key="14">
    <source>
        <dbReference type="EMBL" id="OCL07092.1"/>
    </source>
</evidence>